<dbReference type="InterPro" id="IPR001683">
    <property type="entry name" value="PX_dom"/>
</dbReference>
<dbReference type="EMBL" id="JAANQT010001084">
    <property type="protein sequence ID" value="KAG1306689.1"/>
    <property type="molecule type" value="Genomic_DNA"/>
</dbReference>
<evidence type="ECO:0000259" key="4">
    <source>
        <dbReference type="PROSITE" id="PS51207"/>
    </source>
</evidence>
<gene>
    <name evidence="5" type="ORF">G6F64_007399</name>
</gene>
<dbReference type="AlphaFoldDB" id="A0A9P6X6V0"/>
<evidence type="ECO:0000313" key="6">
    <source>
        <dbReference type="Proteomes" id="UP000716291"/>
    </source>
</evidence>
<accession>A0A9P6X6V0</accession>
<feature type="domain" description="PXA" evidence="4">
    <location>
        <begin position="63"/>
        <end position="238"/>
    </location>
</feature>
<feature type="compositionally biased region" description="Basic and acidic residues" evidence="2">
    <location>
        <begin position="475"/>
        <end position="485"/>
    </location>
</feature>
<organism evidence="5 6">
    <name type="scientific">Rhizopus oryzae</name>
    <name type="common">Mucormycosis agent</name>
    <name type="synonym">Rhizopus arrhizus var. delemar</name>
    <dbReference type="NCBI Taxonomy" id="64495"/>
    <lineage>
        <taxon>Eukaryota</taxon>
        <taxon>Fungi</taxon>
        <taxon>Fungi incertae sedis</taxon>
        <taxon>Mucoromycota</taxon>
        <taxon>Mucoromycotina</taxon>
        <taxon>Mucoromycetes</taxon>
        <taxon>Mucorales</taxon>
        <taxon>Mucorineae</taxon>
        <taxon>Rhizopodaceae</taxon>
        <taxon>Rhizopus</taxon>
    </lineage>
</organism>
<feature type="domain" description="PX" evidence="3">
    <location>
        <begin position="287"/>
        <end position="413"/>
    </location>
</feature>
<dbReference type="SMART" id="SM00313">
    <property type="entry name" value="PXA"/>
    <property type="match status" value="1"/>
</dbReference>
<comment type="similarity">
    <text evidence="1">Belongs to the sorting nexin family.</text>
</comment>
<evidence type="ECO:0000256" key="2">
    <source>
        <dbReference type="SAM" id="MobiDB-lite"/>
    </source>
</evidence>
<reference evidence="5" key="1">
    <citation type="journal article" date="2020" name="Microb. Genom.">
        <title>Genetic diversity of clinical and environmental Mucorales isolates obtained from an investigation of mucormycosis cases among solid organ transplant recipients.</title>
        <authorList>
            <person name="Nguyen M.H."/>
            <person name="Kaul D."/>
            <person name="Muto C."/>
            <person name="Cheng S.J."/>
            <person name="Richter R.A."/>
            <person name="Bruno V.M."/>
            <person name="Liu G."/>
            <person name="Beyhan S."/>
            <person name="Sundermann A.J."/>
            <person name="Mounaud S."/>
            <person name="Pasculle A.W."/>
            <person name="Nierman W.C."/>
            <person name="Driscoll E."/>
            <person name="Cumbie R."/>
            <person name="Clancy C.J."/>
            <person name="Dupont C.L."/>
        </authorList>
    </citation>
    <scope>NUCLEOTIDE SEQUENCE</scope>
    <source>
        <strain evidence="5">GL11</strain>
    </source>
</reference>
<dbReference type="PROSITE" id="PS50195">
    <property type="entry name" value="PX"/>
    <property type="match status" value="1"/>
</dbReference>
<evidence type="ECO:0000256" key="1">
    <source>
        <dbReference type="ARBA" id="ARBA00010883"/>
    </source>
</evidence>
<dbReference type="InterPro" id="IPR036871">
    <property type="entry name" value="PX_dom_sf"/>
</dbReference>
<evidence type="ECO:0008006" key="7">
    <source>
        <dbReference type="Google" id="ProtNLM"/>
    </source>
</evidence>
<keyword evidence="6" id="KW-1185">Reference proteome</keyword>
<dbReference type="PROSITE" id="PS51207">
    <property type="entry name" value="PXA"/>
    <property type="match status" value="1"/>
</dbReference>
<evidence type="ECO:0000259" key="3">
    <source>
        <dbReference type="PROSITE" id="PS50195"/>
    </source>
</evidence>
<dbReference type="InterPro" id="IPR003114">
    <property type="entry name" value="Phox_assoc"/>
</dbReference>
<dbReference type="Proteomes" id="UP000716291">
    <property type="component" value="Unassembled WGS sequence"/>
</dbReference>
<proteinExistence type="inferred from homology"/>
<feature type="region of interest" description="Disordered" evidence="2">
    <location>
        <begin position="469"/>
        <end position="522"/>
    </location>
</feature>
<evidence type="ECO:0000313" key="5">
    <source>
        <dbReference type="EMBL" id="KAG1306689.1"/>
    </source>
</evidence>
<dbReference type="Gene3D" id="3.30.1520.10">
    <property type="entry name" value="Phox-like domain"/>
    <property type="match status" value="1"/>
</dbReference>
<dbReference type="OrthoDB" id="120967at2759"/>
<dbReference type="InterPro" id="IPR013937">
    <property type="entry name" value="Sorting_nexin_C"/>
</dbReference>
<dbReference type="Pfam" id="PF08628">
    <property type="entry name" value="Nexin_C"/>
    <property type="match status" value="1"/>
</dbReference>
<protein>
    <recommendedName>
        <fullName evidence="7">PXA domain-containing protein</fullName>
    </recommendedName>
</protein>
<comment type="caution">
    <text evidence="5">The sequence shown here is derived from an EMBL/GenBank/DDBJ whole genome shotgun (WGS) entry which is preliminary data.</text>
</comment>
<dbReference type="PANTHER" id="PTHR22775">
    <property type="entry name" value="SORTING NEXIN"/>
    <property type="match status" value="1"/>
</dbReference>
<dbReference type="Pfam" id="PF00787">
    <property type="entry name" value="PX"/>
    <property type="match status" value="1"/>
</dbReference>
<dbReference type="Pfam" id="PF02194">
    <property type="entry name" value="PXA"/>
    <property type="match status" value="1"/>
</dbReference>
<dbReference type="GO" id="GO:0035091">
    <property type="term" value="F:phosphatidylinositol binding"/>
    <property type="evidence" value="ECO:0007669"/>
    <property type="project" value="InterPro"/>
</dbReference>
<dbReference type="SMART" id="SM00312">
    <property type="entry name" value="PX"/>
    <property type="match status" value="1"/>
</dbReference>
<name>A0A9P6X6V0_RHIOR</name>
<sequence length="690" mass="78592">MLKLISEAVSLGRGVAEQEDLQQIMQLFTYTFLAIYSVLLVTDGYYFLDSSFNSVPEKLELYHRSLQTVVNQLLDCFMRDFISNWWKELNVYKDTQFEKITRQKLNGVCVQVEKILMNQDKNDIVMSTLYGVANTLIIHMRECRAFEESEVSIEDYVRRNPQSPFGQLLSKKEQHQQLRGLSQTLLKRALVGSEKESDLLMSLLKELLATFLWGNILDILSDPDFLNCTIIDLLSDDETSAVVQETVAAALEGIVEETQGQTGEDKVEERYETVEEETFFSPESAQFTVMDISPSQSPEQPLNKSQLSYIIQIERPAVEENTGSEGGGYVITRSYTDFESFHTILAANHTKRTVKIQLRLPLDPTRSWLKQSKKRGDAISGDLENYLIKVVHDPELGIDPVVSAFLRKERRSEMMSEEVVSFSEEFKDRVVAAFAHLTESKSTSTSNSISPVARSRSLFSRSSSSSRTLTELNLAEDKQRSRKDSISSLTSPSPPDTHSVASGSSSIDEEPGLSVKSPETAPRSLSSMDVELLIETTYALVIEIFNLTPSNNKAWMRRSILNILREIVRRSYTEFISEQYNDLLNLYLSPDAIMLRLNQLGQQLWPEGQWAVGEKKKRSKERSDKDREESKRMARILLMNRVIPNTVRQLIGDQNCNTAMDRIWARCQDPLLNRVLMLQLLERIIKPILG</sequence>
<dbReference type="CDD" id="cd06093">
    <property type="entry name" value="PX_domain"/>
    <property type="match status" value="1"/>
</dbReference>
<dbReference type="PANTHER" id="PTHR22775:SF47">
    <property type="entry name" value="MEIOTICALLY UP-REGULATED GENE 122 PROTEIN"/>
    <property type="match status" value="1"/>
</dbReference>
<dbReference type="SUPFAM" id="SSF64268">
    <property type="entry name" value="PX domain"/>
    <property type="match status" value="1"/>
</dbReference>